<organism evidence="2 3">
    <name type="scientific">Orlajensenia leifsoniae</name>
    <dbReference type="NCBI Taxonomy" id="2561933"/>
    <lineage>
        <taxon>Bacteria</taxon>
        <taxon>Bacillati</taxon>
        <taxon>Actinomycetota</taxon>
        <taxon>Actinomycetes</taxon>
        <taxon>Micrococcales</taxon>
        <taxon>Microbacteriaceae</taxon>
        <taxon>Orlajensenia</taxon>
    </lineage>
</organism>
<evidence type="ECO:0000259" key="1">
    <source>
        <dbReference type="PROSITE" id="PS50965"/>
    </source>
</evidence>
<protein>
    <submittedName>
        <fullName evidence="2">NERD domain-containing protein</fullName>
    </submittedName>
</protein>
<gene>
    <name evidence="2" type="ORF">E4M00_03865</name>
</gene>
<dbReference type="EMBL" id="SPQZ01000001">
    <property type="protein sequence ID" value="TFW00320.1"/>
    <property type="molecule type" value="Genomic_DNA"/>
</dbReference>
<reference evidence="2 3" key="1">
    <citation type="journal article" date="2018" name="J. Microbiol.">
        <title>Leifsonia flava sp. nov., a novel actinobacterium isolated from the rhizosphere of Aquilegia viridiflora.</title>
        <authorList>
            <person name="Cai Y."/>
            <person name="Tao W.Z."/>
            <person name="Ma Y.J."/>
            <person name="Cheng J."/>
            <person name="Zhang M.Y."/>
            <person name="Zhang Y.X."/>
        </authorList>
    </citation>
    <scope>NUCLEOTIDE SEQUENCE [LARGE SCALE GENOMIC DNA]</scope>
    <source>
        <strain evidence="2 3">SYP-B2174</strain>
    </source>
</reference>
<dbReference type="PROSITE" id="PS50965">
    <property type="entry name" value="NERD"/>
    <property type="match status" value="1"/>
</dbReference>
<dbReference type="Proteomes" id="UP000298127">
    <property type="component" value="Unassembled WGS sequence"/>
</dbReference>
<evidence type="ECO:0000313" key="2">
    <source>
        <dbReference type="EMBL" id="TFW00320.1"/>
    </source>
</evidence>
<name>A0A4Y9R701_9MICO</name>
<proteinExistence type="predicted"/>
<comment type="caution">
    <text evidence="2">The sequence shown here is derived from an EMBL/GenBank/DDBJ whole genome shotgun (WGS) entry which is preliminary data.</text>
</comment>
<dbReference type="AlphaFoldDB" id="A0A4Y9R701"/>
<sequence>MTALSPEVDPARNAAATLRTRAAGASVITRCLAEQSQVPDRGRLARVLGRSPLSEESRSWYLGALGELAVAARLKQLGPGWTVLHSVPVGHGESDIDHVVIGPSGVYTINTKHHDDARVWVGARKVLVNGQPTDYLRNSRHEAERATRLLSAAAGTDIVARPVIAVVGAKSITVKQQPSDVMVLADTQLVRWLRRRRRTPALVTTPVVAAAEHPSTWHSNAAEALADANLEQFASLQHEVRTARDVRAVWVGGGVVAVGTVAVTQLMPTLALMFG</sequence>
<evidence type="ECO:0000313" key="3">
    <source>
        <dbReference type="Proteomes" id="UP000298127"/>
    </source>
</evidence>
<keyword evidence="3" id="KW-1185">Reference proteome</keyword>
<feature type="domain" description="NERD" evidence="1">
    <location>
        <begin position="62"/>
        <end position="173"/>
    </location>
</feature>
<accession>A0A4Y9R701</accession>
<dbReference type="Pfam" id="PF08378">
    <property type="entry name" value="NERD"/>
    <property type="match status" value="1"/>
</dbReference>
<dbReference type="RefSeq" id="WP_135119144.1">
    <property type="nucleotide sequence ID" value="NZ_SPQZ01000001.1"/>
</dbReference>
<dbReference type="InterPro" id="IPR011528">
    <property type="entry name" value="NERD"/>
</dbReference>